<dbReference type="AlphaFoldDB" id="A0A8J9YVJ1"/>
<dbReference type="PANTHER" id="PTHR24401:SF29">
    <property type="entry name" value="SI:CH211-243P7.3-RELATED"/>
    <property type="match status" value="1"/>
</dbReference>
<proteinExistence type="predicted"/>
<keyword evidence="3" id="KW-1185">Reference proteome</keyword>
<organism evidence="2 3">
    <name type="scientific">Branchiostoma lanceolatum</name>
    <name type="common">Common lancelet</name>
    <name type="synonym">Amphioxus lanceolatum</name>
    <dbReference type="NCBI Taxonomy" id="7740"/>
    <lineage>
        <taxon>Eukaryota</taxon>
        <taxon>Metazoa</taxon>
        <taxon>Chordata</taxon>
        <taxon>Cephalochordata</taxon>
        <taxon>Leptocardii</taxon>
        <taxon>Amphioxiformes</taxon>
        <taxon>Branchiostomatidae</taxon>
        <taxon>Branchiostoma</taxon>
    </lineage>
</organism>
<dbReference type="Proteomes" id="UP000838412">
    <property type="component" value="Chromosome 12"/>
</dbReference>
<accession>A0A8J9YVJ1</accession>
<evidence type="ECO:0000313" key="3">
    <source>
        <dbReference type="Proteomes" id="UP000838412"/>
    </source>
</evidence>
<dbReference type="Gene3D" id="2.60.40.2840">
    <property type="match status" value="1"/>
</dbReference>
<evidence type="ECO:0000256" key="1">
    <source>
        <dbReference type="SAM" id="MobiDB-lite"/>
    </source>
</evidence>
<sequence length="465" mass="52174">MAALQKLADGLVHRYQLAGQPPPILLYTDRDCCSESGPSKFKALFSAWDKLEVRLDIWHFMRRLAVGCTNLLGVPMFRPEMKEIWEQEKKLSCIQDPPEPLSRDDPEYAVIMSTIPGDDSDSSDNDEPADGTSDEESLDSAGIPGWDKVDSSAQASNIKRLYAELSPYDKRPFIFHRRGVMKPAKGPFGRTTYFILHLLIQFENMANAEPLPANIYPVVFHTTPDSYISDVDIMCRYTLTALFTPCQYDIIRLFKIAEFIAELEGLWKAMDDHNKAITFSDTTIRMNKATYTNKFPAEVLIRDDVKLSRRVSNIPWVEIPRLLAEKTPVIVTEVYPSASGLYTEGQAFQCEATHLVLLKSLPKSRTWKRNAVGRAASAAHSVAVGGMGESIVLILSTLGCKLRQGGPASKFLSWADKKGKADGARQRSAAFKSRRAHAWWRKQNPKKGSGYRPEQLHPNLPDEHG</sequence>
<reference evidence="2" key="1">
    <citation type="submission" date="2022-01" db="EMBL/GenBank/DDBJ databases">
        <authorList>
            <person name="Braso-Vives M."/>
        </authorList>
    </citation>
    <scope>NUCLEOTIDE SEQUENCE</scope>
</reference>
<feature type="region of interest" description="Disordered" evidence="1">
    <location>
        <begin position="112"/>
        <end position="149"/>
    </location>
</feature>
<protein>
    <submittedName>
        <fullName evidence="2">Hypp6817 protein</fullName>
    </submittedName>
</protein>
<feature type="compositionally biased region" description="Basic residues" evidence="1">
    <location>
        <begin position="432"/>
        <end position="445"/>
    </location>
</feature>
<feature type="compositionally biased region" description="Acidic residues" evidence="1">
    <location>
        <begin position="118"/>
        <end position="138"/>
    </location>
</feature>
<dbReference type="EMBL" id="OV696697">
    <property type="protein sequence ID" value="CAH1242540.1"/>
    <property type="molecule type" value="Genomic_DNA"/>
</dbReference>
<dbReference type="PANTHER" id="PTHR24401">
    <property type="entry name" value="SI:CH211-243P7.3-RELATED"/>
    <property type="match status" value="1"/>
</dbReference>
<feature type="region of interest" description="Disordered" evidence="1">
    <location>
        <begin position="423"/>
        <end position="465"/>
    </location>
</feature>
<name>A0A8J9YVJ1_BRALA</name>
<dbReference type="OrthoDB" id="10218187at2759"/>
<gene>
    <name evidence="2" type="primary">Hypp6817</name>
    <name evidence="2" type="ORF">BLAG_LOCUS5829</name>
</gene>
<evidence type="ECO:0000313" key="2">
    <source>
        <dbReference type="EMBL" id="CAH1242540.1"/>
    </source>
</evidence>